<feature type="transmembrane region" description="Helical" evidence="1">
    <location>
        <begin position="332"/>
        <end position="350"/>
    </location>
</feature>
<reference evidence="2" key="1">
    <citation type="submission" date="2023-01" db="EMBL/GenBank/DDBJ databases">
        <title>Human gut microbiome strain richness.</title>
        <authorList>
            <person name="Chen-Liaw A."/>
        </authorList>
    </citation>
    <scope>NUCLEOTIDE SEQUENCE</scope>
    <source>
        <strain evidence="2">B1_m1001713B170214d0_201011</strain>
    </source>
</reference>
<keyword evidence="1" id="KW-1133">Transmembrane helix</keyword>
<feature type="transmembrane region" description="Helical" evidence="1">
    <location>
        <begin position="125"/>
        <end position="145"/>
    </location>
</feature>
<keyword evidence="1" id="KW-0472">Membrane</keyword>
<evidence type="ECO:0000313" key="2">
    <source>
        <dbReference type="EMBL" id="MDB2001599.1"/>
    </source>
</evidence>
<feature type="transmembrane region" description="Helical" evidence="1">
    <location>
        <begin position="152"/>
        <end position="170"/>
    </location>
</feature>
<organism evidence="2 3">
    <name type="scientific">Clostridium symbiosum</name>
    <name type="common">Bacteroides symbiosus</name>
    <dbReference type="NCBI Taxonomy" id="1512"/>
    <lineage>
        <taxon>Bacteria</taxon>
        <taxon>Bacillati</taxon>
        <taxon>Bacillota</taxon>
        <taxon>Clostridia</taxon>
        <taxon>Lachnospirales</taxon>
        <taxon>Lachnospiraceae</taxon>
        <taxon>Otoolea</taxon>
    </lineage>
</organism>
<feature type="transmembrane region" description="Helical" evidence="1">
    <location>
        <begin position="47"/>
        <end position="64"/>
    </location>
</feature>
<feature type="transmembrane region" description="Helical" evidence="1">
    <location>
        <begin position="442"/>
        <end position="461"/>
    </location>
</feature>
<gene>
    <name evidence="2" type="ORF">PM006_15450</name>
</gene>
<accession>A0AAW6AQ94</accession>
<feature type="transmembrane region" description="Helical" evidence="1">
    <location>
        <begin position="386"/>
        <end position="405"/>
    </location>
</feature>
<evidence type="ECO:0000313" key="3">
    <source>
        <dbReference type="Proteomes" id="UP001300871"/>
    </source>
</evidence>
<feature type="transmembrane region" description="Helical" evidence="1">
    <location>
        <begin position="263"/>
        <end position="283"/>
    </location>
</feature>
<evidence type="ECO:0000256" key="1">
    <source>
        <dbReference type="SAM" id="Phobius"/>
    </source>
</evidence>
<keyword evidence="1" id="KW-0812">Transmembrane</keyword>
<feature type="transmembrane region" description="Helical" evidence="1">
    <location>
        <begin position="226"/>
        <end position="243"/>
    </location>
</feature>
<protein>
    <submittedName>
        <fullName evidence="2">Potassium transporter KefB</fullName>
    </submittedName>
</protein>
<sequence length="807" mass="89235">MQLRNRIFAAILIPAAVLSIALPAVTLFTGDGFLAPYIRTPEAAKMLAEIVVLLLLSGGIFFLIKNKGRQAAAAALLGAAFCWLHVVFLPMVLSALYLGFLVLAGRFLREKVFGIEDHSGYPADFLLGSSAVILLFCLLSAAGAGRIPVMQFICAAAGLVLYACYGAKLYKERGRKELLFTGSIPRGDIDCRTALYSGAVNSDRKEKAADSAGRGSDRKTGSFGRFFYPGCYTLIFTAFLIQAGRMNIALDFDTLWYGVRSEYILAGGAGIYENPGLVGMVYVYSKGLEVLTLPLSDLASHSYLLFFTLWLAVMGLMMVYRIARLFMGREYSVLAAALCASLPAIMNMGISAKPDIITWLLQLIMIEYFFRYLISTGAGEDRNGKGSGRGNVTLLILSAGAYLLSLTMKPTSLIFSTAVFGMMGIYLIGWRRLSFRASLRHWASIILPGAALAGIWARTMMITGMPVTSVFTSIFAKLGFEMKYPFATGSLPQNWQDESNLHVLLRRLWQMLLSPEGKDMGHVIIAWGTSLLFFLVLFIAVSVMMGAAEKKERGGITTAAAVIFWPFLAVNLISLVMLYQVDGNYFMLLYTFLVLIACRKLSGLAQKSAKGLVILLLVPLLGFNILLTAQTNWAWSVGFSEIRPVNKGRYNHKAKQHEDMIIKGNAAIWQILAADPENRVIAFGDHPFCLQFPCNVQSYKDITSPWGNVELVNSPEAFEEYMEYAGTDYVYAESGYIGTDSWEWSYGLLRDLISDGVLTDFFFENGNMLARYSREKLPGEKAAENLRLFDENYITSDMVKQEVKENE</sequence>
<feature type="transmembrane region" description="Helical" evidence="1">
    <location>
        <begin position="411"/>
        <end position="430"/>
    </location>
</feature>
<proteinExistence type="predicted"/>
<feature type="transmembrane region" description="Helical" evidence="1">
    <location>
        <begin position="585"/>
        <end position="602"/>
    </location>
</feature>
<feature type="transmembrane region" description="Helical" evidence="1">
    <location>
        <begin position="524"/>
        <end position="547"/>
    </location>
</feature>
<feature type="transmembrane region" description="Helical" evidence="1">
    <location>
        <begin position="303"/>
        <end position="320"/>
    </location>
</feature>
<name>A0AAW6AQ94_CLOSY</name>
<dbReference type="GeneID" id="57967902"/>
<feature type="transmembrane region" description="Helical" evidence="1">
    <location>
        <begin position="559"/>
        <end position="579"/>
    </location>
</feature>
<feature type="transmembrane region" description="Helical" evidence="1">
    <location>
        <begin position="76"/>
        <end position="105"/>
    </location>
</feature>
<feature type="transmembrane region" description="Helical" evidence="1">
    <location>
        <begin position="356"/>
        <end position="374"/>
    </location>
</feature>
<dbReference type="RefSeq" id="WP_150027283.1">
    <property type="nucleotide sequence ID" value="NZ_CACRUA010000029.1"/>
</dbReference>
<dbReference type="EMBL" id="JAQLGM010000043">
    <property type="protein sequence ID" value="MDB2001599.1"/>
    <property type="molecule type" value="Genomic_DNA"/>
</dbReference>
<dbReference type="AlphaFoldDB" id="A0AAW6AQ94"/>
<feature type="transmembrane region" description="Helical" evidence="1">
    <location>
        <begin position="614"/>
        <end position="635"/>
    </location>
</feature>
<dbReference type="Proteomes" id="UP001300871">
    <property type="component" value="Unassembled WGS sequence"/>
</dbReference>
<comment type="caution">
    <text evidence="2">The sequence shown here is derived from an EMBL/GenBank/DDBJ whole genome shotgun (WGS) entry which is preliminary data.</text>
</comment>